<dbReference type="InterPro" id="IPR005094">
    <property type="entry name" value="Endonuclease_MobA/VirD2"/>
</dbReference>
<accession>A0ABU1YG46</accession>
<protein>
    <recommendedName>
        <fullName evidence="2">MobA/VirD2-like nuclease domain-containing protein</fullName>
    </recommendedName>
</protein>
<dbReference type="Gene3D" id="3.30.930.30">
    <property type="match status" value="1"/>
</dbReference>
<organism evidence="3 4">
    <name type="scientific">Roseateles saccharophilus</name>
    <name type="common">Pseudomonas saccharophila</name>
    <dbReference type="NCBI Taxonomy" id="304"/>
    <lineage>
        <taxon>Bacteria</taxon>
        <taxon>Pseudomonadati</taxon>
        <taxon>Pseudomonadota</taxon>
        <taxon>Betaproteobacteria</taxon>
        <taxon>Burkholderiales</taxon>
        <taxon>Sphaerotilaceae</taxon>
        <taxon>Roseateles</taxon>
    </lineage>
</organism>
<keyword evidence="4" id="KW-1185">Reference proteome</keyword>
<evidence type="ECO:0000256" key="1">
    <source>
        <dbReference type="SAM" id="MobiDB-lite"/>
    </source>
</evidence>
<dbReference type="Pfam" id="PF03432">
    <property type="entry name" value="Relaxase"/>
    <property type="match status" value="1"/>
</dbReference>
<reference evidence="3 4" key="1">
    <citation type="submission" date="2023-07" db="EMBL/GenBank/DDBJ databases">
        <title>Sorghum-associated microbial communities from plants grown in Nebraska, USA.</title>
        <authorList>
            <person name="Schachtman D."/>
        </authorList>
    </citation>
    <scope>NUCLEOTIDE SEQUENCE [LARGE SCALE GENOMIC DNA]</scope>
    <source>
        <strain evidence="3 4">BE314</strain>
    </source>
</reference>
<evidence type="ECO:0000313" key="4">
    <source>
        <dbReference type="Proteomes" id="UP001180453"/>
    </source>
</evidence>
<dbReference type="Proteomes" id="UP001180453">
    <property type="component" value="Unassembled WGS sequence"/>
</dbReference>
<feature type="domain" description="MobA/VirD2-like nuclease" evidence="2">
    <location>
        <begin position="120"/>
        <end position="211"/>
    </location>
</feature>
<sequence length="319" mass="35438">MERGVNIDGVLVTWGDRLFYPSNRMVKGSPPPKLTGDALRRRAALIRGRIAATVRRAPQVMVKVTGGGRGMKAIAAHFRYISKNGRMDIEDDRGEHISGARAVRDLADDWRFSGGLIPEEAEQGGRREAYNIMLSMPRGTDPLAVQRAAREFARLELAGHKYVMVLHDHQANPHVHISVRAEGRDGRRLNPRKTDLHRWRETFAEKLRELGIDAEATRQATRGAARNYDAIWQTNARASGRLQRDFARTKSSPRSMASRASAVEAWSHLRTALERSPKGGDAGLAKGIAEILVRMPTAQKSDPGMSRPDPTAPPIVRVR</sequence>
<proteinExistence type="predicted"/>
<dbReference type="RefSeq" id="WP_310260301.1">
    <property type="nucleotide sequence ID" value="NZ_JAVDXU010000001.1"/>
</dbReference>
<name>A0ABU1YG46_ROSSA</name>
<dbReference type="EMBL" id="JAVDXU010000001">
    <property type="protein sequence ID" value="MDR7267834.1"/>
    <property type="molecule type" value="Genomic_DNA"/>
</dbReference>
<evidence type="ECO:0000313" key="3">
    <source>
        <dbReference type="EMBL" id="MDR7267834.1"/>
    </source>
</evidence>
<feature type="region of interest" description="Disordered" evidence="1">
    <location>
        <begin position="295"/>
        <end position="319"/>
    </location>
</feature>
<evidence type="ECO:0000259" key="2">
    <source>
        <dbReference type="Pfam" id="PF03432"/>
    </source>
</evidence>
<gene>
    <name evidence="3" type="ORF">J2X20_000463</name>
</gene>
<comment type="caution">
    <text evidence="3">The sequence shown here is derived from an EMBL/GenBank/DDBJ whole genome shotgun (WGS) entry which is preliminary data.</text>
</comment>